<gene>
    <name evidence="2" type="ORF">EZ313_04595</name>
</gene>
<protein>
    <submittedName>
        <fullName evidence="2">Uncharacterized protein</fullName>
    </submittedName>
</protein>
<feature type="region of interest" description="Disordered" evidence="1">
    <location>
        <begin position="323"/>
        <end position="352"/>
    </location>
</feature>
<feature type="compositionally biased region" description="Low complexity" evidence="1">
    <location>
        <begin position="323"/>
        <end position="341"/>
    </location>
</feature>
<organism evidence="2 3">
    <name type="scientific">Ramlibacter henchirensis</name>
    <dbReference type="NCBI Taxonomy" id="204072"/>
    <lineage>
        <taxon>Bacteria</taxon>
        <taxon>Pseudomonadati</taxon>
        <taxon>Pseudomonadota</taxon>
        <taxon>Betaproteobacteria</taxon>
        <taxon>Burkholderiales</taxon>
        <taxon>Comamonadaceae</taxon>
        <taxon>Ramlibacter</taxon>
    </lineage>
</organism>
<dbReference type="EMBL" id="SMLM01000001">
    <property type="protein sequence ID" value="TFZ05936.1"/>
    <property type="molecule type" value="Genomic_DNA"/>
</dbReference>
<dbReference type="Proteomes" id="UP000298180">
    <property type="component" value="Unassembled WGS sequence"/>
</dbReference>
<name>A0A4Z0C2Z3_9BURK</name>
<dbReference type="AlphaFoldDB" id="A0A4Z0C2Z3"/>
<dbReference type="RefSeq" id="WP_135262021.1">
    <property type="nucleotide sequence ID" value="NZ_SMLM01000001.1"/>
</dbReference>
<comment type="caution">
    <text evidence="2">The sequence shown here is derived from an EMBL/GenBank/DDBJ whole genome shotgun (WGS) entry which is preliminary data.</text>
</comment>
<reference evidence="2 3" key="1">
    <citation type="submission" date="2019-03" db="EMBL/GenBank/DDBJ databases">
        <title>Ramlibacter henchirensis DSM 14656, whole genome shotgun sequence.</title>
        <authorList>
            <person name="Zhang X."/>
            <person name="Feng G."/>
            <person name="Zhu H."/>
        </authorList>
    </citation>
    <scope>NUCLEOTIDE SEQUENCE [LARGE SCALE GENOMIC DNA]</scope>
    <source>
        <strain evidence="2 3">DSM 14656</strain>
    </source>
</reference>
<accession>A0A4Z0C2Z3</accession>
<dbReference type="OrthoDB" id="9775927at2"/>
<evidence type="ECO:0000313" key="3">
    <source>
        <dbReference type="Proteomes" id="UP000298180"/>
    </source>
</evidence>
<proteinExistence type="predicted"/>
<evidence type="ECO:0000256" key="1">
    <source>
        <dbReference type="SAM" id="MobiDB-lite"/>
    </source>
</evidence>
<sequence>MEFDVFSKPEQHTVMRVLRTALRISGRLERRECEFLAAYAMITCAPIGPDELLPLSAEEVQGVVIEGERRRRRLVQLAAIAVLFNRPVRPASFSFLRSLAAHLEVHDGVIDVIHDLLRGRLWRMRLRVMRRGAGSLLVDAHAREGVVGVLRFIAGLWLGVAVNRDRLPHYKCLGLLPEGTLGREYWKHMTTVGFGFPGERRGIAESMAYHDVAHVLTGHDTTPLGEIQQGCFQGGNRRRDGFAFIQFAILHFHHGIQITPAAPPTVGQFDAVKVLWAIYRGARCPVDMTDQWDYWPLMALPLQEARARCGLLPPRIHWTGAATSQPVPATQAATASASSTSDDLKVAGAEFR</sequence>
<evidence type="ECO:0000313" key="2">
    <source>
        <dbReference type="EMBL" id="TFZ05936.1"/>
    </source>
</evidence>
<keyword evidence="3" id="KW-1185">Reference proteome</keyword>